<evidence type="ECO:0000259" key="18">
    <source>
        <dbReference type="PROSITE" id="PS50994"/>
    </source>
</evidence>
<evidence type="ECO:0000256" key="3">
    <source>
        <dbReference type="ARBA" id="ARBA00022670"/>
    </source>
</evidence>
<organism evidence="19 20">
    <name type="scientific">Anopheles atroparvus</name>
    <name type="common">European mosquito</name>
    <dbReference type="NCBI Taxonomy" id="41427"/>
    <lineage>
        <taxon>Eukaryota</taxon>
        <taxon>Metazoa</taxon>
        <taxon>Ecdysozoa</taxon>
        <taxon>Arthropoda</taxon>
        <taxon>Hexapoda</taxon>
        <taxon>Insecta</taxon>
        <taxon>Pterygota</taxon>
        <taxon>Neoptera</taxon>
        <taxon>Endopterygota</taxon>
        <taxon>Diptera</taxon>
        <taxon>Nematocera</taxon>
        <taxon>Culicoidea</taxon>
        <taxon>Culicidae</taxon>
        <taxon>Anophelinae</taxon>
        <taxon>Anopheles</taxon>
    </lineage>
</organism>
<keyword evidence="16" id="KW-0862">Zinc</keyword>
<evidence type="ECO:0000256" key="4">
    <source>
        <dbReference type="ARBA" id="ARBA00022722"/>
    </source>
</evidence>
<evidence type="ECO:0008006" key="21">
    <source>
        <dbReference type="Google" id="ProtNLM"/>
    </source>
</evidence>
<reference evidence="19" key="1">
    <citation type="submission" date="2024-04" db="UniProtKB">
        <authorList>
            <consortium name="EnsemblMetazoa"/>
        </authorList>
    </citation>
    <scope>IDENTIFICATION</scope>
    <source>
        <strain evidence="19">EBRO</strain>
    </source>
</reference>
<keyword evidence="13" id="KW-0239">DNA-directed DNA polymerase</keyword>
<evidence type="ECO:0000313" key="20">
    <source>
        <dbReference type="Proteomes" id="UP000075880"/>
    </source>
</evidence>
<keyword evidence="7" id="KW-0255">Endonuclease</keyword>
<dbReference type="GO" id="GO:0006508">
    <property type="term" value="P:proteolysis"/>
    <property type="evidence" value="ECO:0007669"/>
    <property type="project" value="UniProtKB-KW"/>
</dbReference>
<keyword evidence="2" id="KW-1188">Viral release from host cell</keyword>
<sequence>MASSTAFASKKRNNFKCYICGKEGHKRANCLKRKEQHPGKSKETAHVGKECLFIGHSIATIANDSQNNSWFLDSGASDHMIGTVDWLRDVKRLVNPVLIRVASGQILESHFFGNVRVVSKVGDEKINCVIQKVLYVPGLQFNLFSIQRIGQLGMKVIFGKNSAKVLRNGEVVLRGVMNGKLYELDVEVLSVKQPNALVSSNVISNEELWHRRFGHIGKNGLLKIVNSDMVKGMILNKGMLEDHLVCEPCLRGKQTRNPFMKMSLPRSSRPLQLIHSDVCGPITPAAFHGKRYFVFFVDDFTHFAALYTLSNKSEVFEAFKTYAAMAESNFDCRISRLGCDNGGEYIGAAFREFCRVRGIQVEYTVPYTPQQNGVSERFNITVVEKARAMIEDAGMTKKLWSEAVLAAVFIINRSPTAALTMNKTPYEMWYGHKPDVSKFRIFGARAFSFVPKEKRKKFETRSKSCYFVVYGINRVPIMGWSEGFCRSRCENRRIAVIV</sequence>
<dbReference type="Proteomes" id="UP000075880">
    <property type="component" value="Unassembled WGS sequence"/>
</dbReference>
<evidence type="ECO:0000259" key="17">
    <source>
        <dbReference type="PROSITE" id="PS50158"/>
    </source>
</evidence>
<accession>A0AAG5DMY5</accession>
<dbReference type="Gene3D" id="3.30.420.10">
    <property type="entry name" value="Ribonuclease H-like superfamily/Ribonuclease H"/>
    <property type="match status" value="1"/>
</dbReference>
<dbReference type="GO" id="GO:0008233">
    <property type="term" value="F:peptidase activity"/>
    <property type="evidence" value="ECO:0007669"/>
    <property type="project" value="UniProtKB-KW"/>
</dbReference>
<dbReference type="PROSITE" id="PS50158">
    <property type="entry name" value="ZF_CCHC"/>
    <property type="match status" value="1"/>
</dbReference>
<keyword evidence="9" id="KW-0067">ATP-binding</keyword>
<dbReference type="GO" id="GO:0003964">
    <property type="term" value="F:RNA-directed DNA polymerase activity"/>
    <property type="evidence" value="ECO:0007669"/>
    <property type="project" value="UniProtKB-KW"/>
</dbReference>
<dbReference type="GO" id="GO:0005524">
    <property type="term" value="F:ATP binding"/>
    <property type="evidence" value="ECO:0007669"/>
    <property type="project" value="UniProtKB-KW"/>
</dbReference>
<dbReference type="Pfam" id="PF22936">
    <property type="entry name" value="Pol_BBD"/>
    <property type="match status" value="1"/>
</dbReference>
<dbReference type="GO" id="GO:0008270">
    <property type="term" value="F:zinc ion binding"/>
    <property type="evidence" value="ECO:0007669"/>
    <property type="project" value="UniProtKB-KW"/>
</dbReference>
<keyword evidence="4" id="KW-0540">Nuclease</keyword>
<evidence type="ECO:0000256" key="16">
    <source>
        <dbReference type="PROSITE-ProRule" id="PRU00047"/>
    </source>
</evidence>
<evidence type="ECO:0000256" key="5">
    <source>
        <dbReference type="ARBA" id="ARBA00022723"/>
    </source>
</evidence>
<dbReference type="EnsemblMetazoa" id="ENSAATROPT013886">
    <property type="protein sequence ID" value="ENSAATROPP012647"/>
    <property type="gene ID" value="ENSAATROPG011271"/>
</dbReference>
<keyword evidence="6" id="KW-0547">Nucleotide-binding</keyword>
<dbReference type="InterPro" id="IPR001878">
    <property type="entry name" value="Znf_CCHC"/>
</dbReference>
<dbReference type="InterPro" id="IPR036397">
    <property type="entry name" value="RNaseH_sf"/>
</dbReference>
<dbReference type="GO" id="GO:0003887">
    <property type="term" value="F:DNA-directed DNA polymerase activity"/>
    <property type="evidence" value="ECO:0007669"/>
    <property type="project" value="UniProtKB-KW"/>
</dbReference>
<evidence type="ECO:0000256" key="14">
    <source>
        <dbReference type="ARBA" id="ARBA00023113"/>
    </source>
</evidence>
<evidence type="ECO:0000256" key="15">
    <source>
        <dbReference type="ARBA" id="ARBA00023172"/>
    </source>
</evidence>
<keyword evidence="13" id="KW-0808">Transferase</keyword>
<comment type="function">
    <text evidence="1">The aspartyl protease (PR) mediates the proteolytic cleavages of the Gag and Gag-Pol polyproteins after assembly of the VLP.</text>
</comment>
<dbReference type="PANTHER" id="PTHR42648:SF11">
    <property type="entry name" value="TRANSPOSON TY4-P GAG-POL POLYPROTEIN"/>
    <property type="match status" value="1"/>
</dbReference>
<dbReference type="Pfam" id="PF00665">
    <property type="entry name" value="rve"/>
    <property type="match status" value="1"/>
</dbReference>
<evidence type="ECO:0000256" key="13">
    <source>
        <dbReference type="ARBA" id="ARBA00022932"/>
    </source>
</evidence>
<dbReference type="SUPFAM" id="SSF57756">
    <property type="entry name" value="Retrovirus zinc finger-like domains"/>
    <property type="match status" value="1"/>
</dbReference>
<evidence type="ECO:0000256" key="12">
    <source>
        <dbReference type="ARBA" id="ARBA00022918"/>
    </source>
</evidence>
<evidence type="ECO:0000256" key="11">
    <source>
        <dbReference type="ARBA" id="ARBA00022908"/>
    </source>
</evidence>
<keyword evidence="3" id="KW-0645">Protease</keyword>
<dbReference type="InterPro" id="IPR036875">
    <property type="entry name" value="Znf_CCHC_sf"/>
</dbReference>
<dbReference type="InterPro" id="IPR039537">
    <property type="entry name" value="Retrotran_Ty1/copia-like"/>
</dbReference>
<dbReference type="GO" id="GO:0003676">
    <property type="term" value="F:nucleic acid binding"/>
    <property type="evidence" value="ECO:0007669"/>
    <property type="project" value="InterPro"/>
</dbReference>
<keyword evidence="14" id="KW-0917">Virion maturation</keyword>
<evidence type="ECO:0000256" key="8">
    <source>
        <dbReference type="ARBA" id="ARBA00022801"/>
    </source>
</evidence>
<dbReference type="GO" id="GO:0004519">
    <property type="term" value="F:endonuclease activity"/>
    <property type="evidence" value="ECO:0007669"/>
    <property type="project" value="UniProtKB-KW"/>
</dbReference>
<dbReference type="SUPFAM" id="SSF53098">
    <property type="entry name" value="Ribonuclease H-like"/>
    <property type="match status" value="1"/>
</dbReference>
<keyword evidence="11" id="KW-0229">DNA integration</keyword>
<keyword evidence="5" id="KW-0479">Metal-binding</keyword>
<dbReference type="GO" id="GO:0006310">
    <property type="term" value="P:DNA recombination"/>
    <property type="evidence" value="ECO:0007669"/>
    <property type="project" value="UniProtKB-KW"/>
</dbReference>
<dbReference type="Pfam" id="PF13976">
    <property type="entry name" value="gag_pre-integrs"/>
    <property type="match status" value="1"/>
</dbReference>
<keyword evidence="13" id="KW-0548">Nucleotidyltransferase</keyword>
<protein>
    <recommendedName>
        <fullName evidence="21">Endonuclease</fullName>
    </recommendedName>
</protein>
<keyword evidence="15" id="KW-0233">DNA recombination</keyword>
<dbReference type="PANTHER" id="PTHR42648">
    <property type="entry name" value="TRANSPOSASE, PUTATIVE-RELATED"/>
    <property type="match status" value="1"/>
</dbReference>
<evidence type="ECO:0000256" key="9">
    <source>
        <dbReference type="ARBA" id="ARBA00022840"/>
    </source>
</evidence>
<keyword evidence="8" id="KW-0378">Hydrolase</keyword>
<name>A0AAG5DMY5_ANOAO</name>
<keyword evidence="16" id="KW-0863">Zinc-finger</keyword>
<proteinExistence type="predicted"/>
<keyword evidence="10" id="KW-0460">Magnesium</keyword>
<evidence type="ECO:0000256" key="1">
    <source>
        <dbReference type="ARBA" id="ARBA00002180"/>
    </source>
</evidence>
<dbReference type="InterPro" id="IPR001584">
    <property type="entry name" value="Integrase_cat-core"/>
</dbReference>
<keyword evidence="12" id="KW-0695">RNA-directed DNA polymerase</keyword>
<feature type="domain" description="Integrase catalytic" evidence="18">
    <location>
        <begin position="266"/>
        <end position="433"/>
    </location>
</feature>
<evidence type="ECO:0000256" key="6">
    <source>
        <dbReference type="ARBA" id="ARBA00022741"/>
    </source>
</evidence>
<evidence type="ECO:0000256" key="10">
    <source>
        <dbReference type="ARBA" id="ARBA00022842"/>
    </source>
</evidence>
<evidence type="ECO:0000313" key="19">
    <source>
        <dbReference type="EnsemblMetazoa" id="ENSAATROPP012647"/>
    </source>
</evidence>
<dbReference type="InterPro" id="IPR054722">
    <property type="entry name" value="PolX-like_BBD"/>
</dbReference>
<keyword evidence="20" id="KW-1185">Reference proteome</keyword>
<dbReference type="InterPro" id="IPR025724">
    <property type="entry name" value="GAG-pre-integrase_dom"/>
</dbReference>
<dbReference type="GO" id="GO:0015074">
    <property type="term" value="P:DNA integration"/>
    <property type="evidence" value="ECO:0007669"/>
    <property type="project" value="UniProtKB-KW"/>
</dbReference>
<evidence type="ECO:0000256" key="7">
    <source>
        <dbReference type="ARBA" id="ARBA00022759"/>
    </source>
</evidence>
<dbReference type="PROSITE" id="PS50994">
    <property type="entry name" value="INTEGRASE"/>
    <property type="match status" value="1"/>
</dbReference>
<dbReference type="SMART" id="SM00343">
    <property type="entry name" value="ZnF_C2HC"/>
    <property type="match status" value="1"/>
</dbReference>
<dbReference type="AlphaFoldDB" id="A0AAG5DMY5"/>
<feature type="domain" description="CCHC-type" evidence="17">
    <location>
        <begin position="16"/>
        <end position="30"/>
    </location>
</feature>
<dbReference type="InterPro" id="IPR012337">
    <property type="entry name" value="RNaseH-like_sf"/>
</dbReference>
<evidence type="ECO:0000256" key="2">
    <source>
        <dbReference type="ARBA" id="ARBA00022612"/>
    </source>
</evidence>